<dbReference type="InterPro" id="IPR036390">
    <property type="entry name" value="WH_DNA-bd_sf"/>
</dbReference>
<comment type="caution">
    <text evidence="2">The sequence shown here is derived from an EMBL/GenBank/DDBJ whole genome shotgun (WGS) entry which is preliminary data.</text>
</comment>
<dbReference type="EMBL" id="JABMCE010000048">
    <property type="protein sequence ID" value="NUU12666.1"/>
    <property type="molecule type" value="Genomic_DNA"/>
</dbReference>
<dbReference type="InterPro" id="IPR036388">
    <property type="entry name" value="WH-like_DNA-bd_sf"/>
</dbReference>
<dbReference type="Gene3D" id="1.10.10.10">
    <property type="entry name" value="Winged helix-like DNA-binding domain superfamily/Winged helix DNA-binding domain"/>
    <property type="match status" value="1"/>
</dbReference>
<organism evidence="2 3">
    <name type="scientific">Curtobacterium pusillum</name>
    <dbReference type="NCBI Taxonomy" id="69373"/>
    <lineage>
        <taxon>Bacteria</taxon>
        <taxon>Bacillati</taxon>
        <taxon>Actinomycetota</taxon>
        <taxon>Actinomycetes</taxon>
        <taxon>Micrococcales</taxon>
        <taxon>Microbacteriaceae</taxon>
        <taxon>Curtobacterium</taxon>
    </lineage>
</organism>
<protein>
    <submittedName>
        <fullName evidence="2">ROK family protein</fullName>
    </submittedName>
</protein>
<gene>
    <name evidence="2" type="ORF">HP507_02255</name>
</gene>
<evidence type="ECO:0000256" key="1">
    <source>
        <dbReference type="ARBA" id="ARBA00006479"/>
    </source>
</evidence>
<keyword evidence="3" id="KW-1185">Reference proteome</keyword>
<dbReference type="InterPro" id="IPR000600">
    <property type="entry name" value="ROK"/>
</dbReference>
<dbReference type="Proteomes" id="UP000573001">
    <property type="component" value="Unassembled WGS sequence"/>
</dbReference>
<dbReference type="PANTHER" id="PTHR18964:SF173">
    <property type="entry name" value="GLUCOKINASE"/>
    <property type="match status" value="1"/>
</dbReference>
<sequence length="439" mass="46228">MNTVALLLALIRSSDQMTRPELIRQTDLGRAVVNQRIEQAINAGLVVETDEVVSTGGRPSHVLRINADRGLVLAAVFGVSRLHVAITDLQGRILRDQLDVWDVNAGPDSSMDHLHCVVTELLEQVDGTLWAAGIGVPGPVDFESGTLVSPPIMSGWDKFPVRSRLERLFGVPVWVDNDANLMALGTWRETRLAAGDNVILVKAGTGIGAGLISRGRLHRGARGAAGDFGHGAFVSGSSVRCRCGKFGCLEANAGGWALARDASAAAALDAGAYLGRMLQDGRQIHVEDVVEGALDGDSFCAELIHHAGELIGAHLATLVSFFNPSTVFIGGSLVRVGDVFIDAIRSGVTARSLALATDDLLIAEVPLNHFEGVIGAAMLALDEIFSAANLGSWWADGTPQQLRVHGAALFREVLSPAARAELMSSVTTASGGLALPLRP</sequence>
<dbReference type="RefSeq" id="WP_175350244.1">
    <property type="nucleotide sequence ID" value="NZ_BAAAWQ010000001.1"/>
</dbReference>
<name>A0ABX2MBF0_9MICO</name>
<dbReference type="Gene3D" id="3.30.420.40">
    <property type="match status" value="2"/>
</dbReference>
<accession>A0ABX2MBF0</accession>
<dbReference type="PANTHER" id="PTHR18964">
    <property type="entry name" value="ROK (REPRESSOR, ORF, KINASE) FAMILY"/>
    <property type="match status" value="1"/>
</dbReference>
<dbReference type="SUPFAM" id="SSF53067">
    <property type="entry name" value="Actin-like ATPase domain"/>
    <property type="match status" value="1"/>
</dbReference>
<dbReference type="SUPFAM" id="SSF46785">
    <property type="entry name" value="Winged helix' DNA-binding domain"/>
    <property type="match status" value="1"/>
</dbReference>
<dbReference type="Pfam" id="PF00480">
    <property type="entry name" value="ROK"/>
    <property type="match status" value="1"/>
</dbReference>
<evidence type="ECO:0000313" key="2">
    <source>
        <dbReference type="EMBL" id="NUU12666.1"/>
    </source>
</evidence>
<evidence type="ECO:0000313" key="3">
    <source>
        <dbReference type="Proteomes" id="UP000573001"/>
    </source>
</evidence>
<comment type="similarity">
    <text evidence="1">Belongs to the ROK (NagC/XylR) family.</text>
</comment>
<proteinExistence type="inferred from homology"/>
<dbReference type="InterPro" id="IPR043129">
    <property type="entry name" value="ATPase_NBD"/>
</dbReference>
<reference evidence="2 3" key="1">
    <citation type="submission" date="2020-05" db="EMBL/GenBank/DDBJ databases">
        <title>Genome Sequencing of Type Strains.</title>
        <authorList>
            <person name="Lemaire J.F."/>
            <person name="Inderbitzin P."/>
            <person name="Gregorio O.A."/>
            <person name="Collins S.B."/>
            <person name="Wespe N."/>
            <person name="Knight-Connoni V."/>
        </authorList>
    </citation>
    <scope>NUCLEOTIDE SEQUENCE [LARGE SCALE GENOMIC DNA]</scope>
    <source>
        <strain evidence="2 3">ATCC 19096</strain>
    </source>
</reference>